<name>G0NC62_CAEBE</name>
<proteinExistence type="predicted"/>
<keyword evidence="2" id="KW-1185">Reference proteome</keyword>
<evidence type="ECO:0008006" key="3">
    <source>
        <dbReference type="Google" id="ProtNLM"/>
    </source>
</evidence>
<dbReference type="FunCoup" id="G0NC62">
    <property type="interactions" value="1072"/>
</dbReference>
<accession>G0NC62</accession>
<dbReference type="STRING" id="135651.G0NC62"/>
<dbReference type="AlphaFoldDB" id="G0NC62"/>
<dbReference type="InParanoid" id="G0NC62"/>
<dbReference type="EMBL" id="GL379861">
    <property type="protein sequence ID" value="EGT57377.1"/>
    <property type="molecule type" value="Genomic_DNA"/>
</dbReference>
<gene>
    <name evidence="1" type="ORF">CAEBREN_06518</name>
</gene>
<dbReference type="HOGENOM" id="CLU_113020_0_0_1"/>
<evidence type="ECO:0000313" key="1">
    <source>
        <dbReference type="EMBL" id="EGT57377.1"/>
    </source>
</evidence>
<reference evidence="2" key="1">
    <citation type="submission" date="2011-07" db="EMBL/GenBank/DDBJ databases">
        <authorList>
            <consortium name="Caenorhabditis brenneri Sequencing and Analysis Consortium"/>
            <person name="Wilson R.K."/>
        </authorList>
    </citation>
    <scope>NUCLEOTIDE SEQUENCE [LARGE SCALE GENOMIC DNA]</scope>
    <source>
        <strain evidence="2">PB2801</strain>
    </source>
</reference>
<organism evidence="2">
    <name type="scientific">Caenorhabditis brenneri</name>
    <name type="common">Nematode worm</name>
    <dbReference type="NCBI Taxonomy" id="135651"/>
    <lineage>
        <taxon>Eukaryota</taxon>
        <taxon>Metazoa</taxon>
        <taxon>Ecdysozoa</taxon>
        <taxon>Nematoda</taxon>
        <taxon>Chromadorea</taxon>
        <taxon>Rhabditida</taxon>
        <taxon>Rhabditina</taxon>
        <taxon>Rhabditomorpha</taxon>
        <taxon>Rhabditoidea</taxon>
        <taxon>Rhabditidae</taxon>
        <taxon>Peloderinae</taxon>
        <taxon>Caenorhabditis</taxon>
    </lineage>
</organism>
<dbReference type="OMA" id="ITHCHRT"/>
<sequence length="214" mass="24700">MKLLLFLLPAVVYSDFIEDLVNLPTSDTSSCHKEYYKMVSCIEPHKEIIEITLSTLEKDENEIYNIGLANKALQIGRNISKCLGRDVVCEIPKMVLYSLDSADYIGRKLYGDAFHCFVNAKTLEKITHCHRTSTPESEQFEALMTDDNLYKNRTKAIFDCVAHQMYEEPSCTINRIVDLYHAGVASTDVFMKFLRFWKKYPVEWNFDAGKHCDN</sequence>
<dbReference type="Proteomes" id="UP000008068">
    <property type="component" value="Unassembled WGS sequence"/>
</dbReference>
<dbReference type="eggNOG" id="ENOG502TI4M">
    <property type="taxonomic scope" value="Eukaryota"/>
</dbReference>
<dbReference type="OrthoDB" id="5802228at2759"/>
<protein>
    <recommendedName>
        <fullName evidence="3">DUF19 domain-containing protein</fullName>
    </recommendedName>
</protein>
<evidence type="ECO:0000313" key="2">
    <source>
        <dbReference type="Proteomes" id="UP000008068"/>
    </source>
</evidence>